<dbReference type="STRING" id="195105.CN97_11770"/>
<proteinExistence type="predicted"/>
<sequence length="68" mass="7330">MASRDGDANMRSVRVCLRNDVIANLEILLAALGVFGAGTGWPDFGVTSLMALLARQREALILREAARD</sequence>
<evidence type="ECO:0000256" key="1">
    <source>
        <dbReference type="ARBA" id="ARBA00004141"/>
    </source>
</evidence>
<dbReference type="RefSeq" id="WP_207391647.1">
    <property type="nucleotide sequence ID" value="NZ_CAMIFG010000020.1"/>
</dbReference>
<dbReference type="SUPFAM" id="SSF161111">
    <property type="entry name" value="Cation efflux protein transmembrane domain-like"/>
    <property type="match status" value="1"/>
</dbReference>
<comment type="caution">
    <text evidence="6">The sequence shown here is derived from an EMBL/GenBank/DDBJ whole genome shotgun (WGS) entry which is preliminary data.</text>
</comment>
<keyword evidence="7" id="KW-1185">Reference proteome</keyword>
<dbReference type="EMBL" id="JGYG01000003">
    <property type="protein sequence ID" value="KFI30665.1"/>
    <property type="molecule type" value="Genomic_DNA"/>
</dbReference>
<dbReference type="Proteomes" id="UP000028826">
    <property type="component" value="Unassembled WGS sequence"/>
</dbReference>
<gene>
    <name evidence="6" type="ORF">CN97_11770</name>
</gene>
<organism evidence="6 7">
    <name type="scientific">Haematobacter massiliensis</name>
    <dbReference type="NCBI Taxonomy" id="195105"/>
    <lineage>
        <taxon>Bacteria</taxon>
        <taxon>Pseudomonadati</taxon>
        <taxon>Pseudomonadota</taxon>
        <taxon>Alphaproteobacteria</taxon>
        <taxon>Rhodobacterales</taxon>
        <taxon>Paracoccaceae</taxon>
        <taxon>Haematobacter</taxon>
    </lineage>
</organism>
<keyword evidence="3 5" id="KW-1133">Transmembrane helix</keyword>
<keyword evidence="4 5" id="KW-0472">Membrane</keyword>
<accession>A0A086Y8R5</accession>
<name>A0A086Y8R5_9RHOB</name>
<evidence type="ECO:0000256" key="5">
    <source>
        <dbReference type="SAM" id="Phobius"/>
    </source>
</evidence>
<protein>
    <submittedName>
        <fullName evidence="6">Uncharacterized protein</fullName>
    </submittedName>
</protein>
<evidence type="ECO:0000313" key="6">
    <source>
        <dbReference type="EMBL" id="KFI30665.1"/>
    </source>
</evidence>
<dbReference type="eggNOG" id="COG1230">
    <property type="taxonomic scope" value="Bacteria"/>
</dbReference>
<dbReference type="InterPro" id="IPR027469">
    <property type="entry name" value="Cation_efflux_TMD_sf"/>
</dbReference>
<feature type="transmembrane region" description="Helical" evidence="5">
    <location>
        <begin position="21"/>
        <end position="41"/>
    </location>
</feature>
<dbReference type="AlphaFoldDB" id="A0A086Y8R5"/>
<keyword evidence="2 5" id="KW-0812">Transmembrane</keyword>
<comment type="subcellular location">
    <subcellularLocation>
        <location evidence="1">Membrane</location>
        <topology evidence="1">Multi-pass membrane protein</topology>
    </subcellularLocation>
</comment>
<reference evidence="6 7" key="1">
    <citation type="submission" date="2014-03" db="EMBL/GenBank/DDBJ databases">
        <title>Genome of Haematobacter massiliensis CCUG 47968.</title>
        <authorList>
            <person name="Wang D."/>
            <person name="Wang G."/>
        </authorList>
    </citation>
    <scope>NUCLEOTIDE SEQUENCE [LARGE SCALE GENOMIC DNA]</scope>
    <source>
        <strain evidence="6 7">CCUG 47968</strain>
    </source>
</reference>
<evidence type="ECO:0000256" key="3">
    <source>
        <dbReference type="ARBA" id="ARBA00022989"/>
    </source>
</evidence>
<evidence type="ECO:0000256" key="2">
    <source>
        <dbReference type="ARBA" id="ARBA00022692"/>
    </source>
</evidence>
<dbReference type="GO" id="GO:0016020">
    <property type="term" value="C:membrane"/>
    <property type="evidence" value="ECO:0007669"/>
    <property type="project" value="UniProtKB-SubCell"/>
</dbReference>
<evidence type="ECO:0000256" key="4">
    <source>
        <dbReference type="ARBA" id="ARBA00023136"/>
    </source>
</evidence>
<evidence type="ECO:0000313" key="7">
    <source>
        <dbReference type="Proteomes" id="UP000028826"/>
    </source>
</evidence>